<protein>
    <submittedName>
        <fullName evidence="2">Uncharacterized protein</fullName>
    </submittedName>
</protein>
<name>A0A512ME71_9BACT</name>
<accession>A0A512ME71</accession>
<gene>
    <name evidence="2" type="ORF">BGE01nite_43210</name>
</gene>
<reference evidence="2 3" key="1">
    <citation type="submission" date="2019-07" db="EMBL/GenBank/DDBJ databases">
        <title>Whole genome shotgun sequence of Brevifollis gellanilyticus NBRC 108608.</title>
        <authorList>
            <person name="Hosoyama A."/>
            <person name="Uohara A."/>
            <person name="Ohji S."/>
            <person name="Ichikawa N."/>
        </authorList>
    </citation>
    <scope>NUCLEOTIDE SEQUENCE [LARGE SCALE GENOMIC DNA]</scope>
    <source>
        <strain evidence="2 3">NBRC 108608</strain>
    </source>
</reference>
<sequence length="70" mass="7514">MFMLKGGCGGYVRGLLQWTADTRPGKKGAQARRLCPFGKGGVKPTQAGRGRNAFFNSPQVPDKVAGKRSF</sequence>
<dbReference type="AlphaFoldDB" id="A0A512ME71"/>
<feature type="region of interest" description="Disordered" evidence="1">
    <location>
        <begin position="46"/>
        <end position="70"/>
    </location>
</feature>
<keyword evidence="3" id="KW-1185">Reference proteome</keyword>
<evidence type="ECO:0000313" key="2">
    <source>
        <dbReference type="EMBL" id="GEP45030.1"/>
    </source>
</evidence>
<organism evidence="2 3">
    <name type="scientific">Brevifollis gellanilyticus</name>
    <dbReference type="NCBI Taxonomy" id="748831"/>
    <lineage>
        <taxon>Bacteria</taxon>
        <taxon>Pseudomonadati</taxon>
        <taxon>Verrucomicrobiota</taxon>
        <taxon>Verrucomicrobiia</taxon>
        <taxon>Verrucomicrobiales</taxon>
        <taxon>Verrucomicrobiaceae</taxon>
    </lineage>
</organism>
<dbReference type="Proteomes" id="UP000321577">
    <property type="component" value="Unassembled WGS sequence"/>
</dbReference>
<comment type="caution">
    <text evidence="2">The sequence shown here is derived from an EMBL/GenBank/DDBJ whole genome shotgun (WGS) entry which is preliminary data.</text>
</comment>
<dbReference type="EMBL" id="BKAG01000040">
    <property type="protein sequence ID" value="GEP45030.1"/>
    <property type="molecule type" value="Genomic_DNA"/>
</dbReference>
<evidence type="ECO:0000313" key="3">
    <source>
        <dbReference type="Proteomes" id="UP000321577"/>
    </source>
</evidence>
<proteinExistence type="predicted"/>
<evidence type="ECO:0000256" key="1">
    <source>
        <dbReference type="SAM" id="MobiDB-lite"/>
    </source>
</evidence>